<dbReference type="eggNOG" id="COG1672">
    <property type="taxonomic scope" value="Bacteria"/>
</dbReference>
<dbReference type="InterPro" id="IPR015943">
    <property type="entry name" value="WD40/YVTN_repeat-like_dom_sf"/>
</dbReference>
<feature type="repeat" description="WD" evidence="5">
    <location>
        <begin position="1477"/>
        <end position="1518"/>
    </location>
</feature>
<dbReference type="InterPro" id="IPR027417">
    <property type="entry name" value="P-loop_NTPase"/>
</dbReference>
<dbReference type="InterPro" id="IPR008271">
    <property type="entry name" value="Ser/Thr_kinase_AS"/>
</dbReference>
<dbReference type="InterPro" id="IPR020472">
    <property type="entry name" value="WD40_PAC1"/>
</dbReference>
<evidence type="ECO:0000313" key="10">
    <source>
        <dbReference type="Proteomes" id="UP000001880"/>
    </source>
</evidence>
<keyword evidence="3 6" id="KW-0547">Nucleotide-binding</keyword>
<gene>
    <name evidence="9" type="ordered locus">Hoch_3823</name>
</gene>
<evidence type="ECO:0000313" key="9">
    <source>
        <dbReference type="EMBL" id="ACY16323.1"/>
    </source>
</evidence>
<dbReference type="InterPro" id="IPR001680">
    <property type="entry name" value="WD40_rpt"/>
</dbReference>
<feature type="repeat" description="WD" evidence="5">
    <location>
        <begin position="1264"/>
        <end position="1297"/>
    </location>
</feature>
<dbReference type="SMART" id="SM00220">
    <property type="entry name" value="S_TKc"/>
    <property type="match status" value="1"/>
</dbReference>
<sequence length="1617" mass="174666">MADIHRARPGPAPSWDVTLETIRTENEHVAPSLAPGDTIGQYEVIRLLGRGGMGRIYLARDLRLARLVAVKLLAAAQGDLRKRLLAEAQATARCTHENIVVVHEVGEHEGQPYMVLEYLEGRTLRTWLGGYEPPKRSRVLPGRAVEIMLPVVRALAYAHERGILHRDLKPANIVMTRGGGVKVLDFGLAVLLDAPSGERADPAANSVPLELSRLGERGEDGDGGEGGEIMGTLPYMSPEQMRGEPLDARSDLWSVGIMLFEMVAGRHPVLTLSDPWDVRRDERPMPSAGEMVPGLGPLAEIIDRCLIKQRAHRTPSARVLGYELEALLPTRRRLLGPGSDVCPFPGLAAFQESDADRFFGREDEIARAVANLRSQPMLTLVGPSGSGKSSLVRAGILPALKRSGEGWDTYVLRPGRSPLAALAAVLSTDPIADTAPLRAPRQRDSQGHELPSRQVARLAEEPGFLGVRLRARAHSRKRRGVVFVDQLEELYTQGASAAERAAFQACLLGVADDPDSPLRLVLTMRSDFLDRATEEGQLLSDITRSLMLLSPLSRSGLREALLRPLAATDVGFESAALVERMVTELADTRSALPLLQFTAAALWAHRDPQQRTLTAASYDELGGVAGALARHADAVLEAMPSRDARLARGVFLRLVTPERTRALVTLRELRALGRERDQPQGQRRRDIDRVLVRLIEARLLVVAGGDEGEPGTVGLVRGDELSERYAQGDGVVARPAEYGDSGTGGFGSVANVIDGIVEIGHESLIDTWPRLKRWLDENEDDAAILSRLRNAAREWERGGRAPGLLWTGASANEARQWRARYAGALVPAEERYLEAVFAASARWRRRRRRLVSGALLVALVASAALAWLAWRADALAAQEREARRQAVEAAARAERDAVRAHDATRMSAVRALEGDPTAQLALLREIEDRAAPPPGAVQEARRLLYAKLAHVVFTEHGDGVQSAAFSPDGERVASASWDGTVRIWPADGSGAALVLRGHEAEVYGAEFRADGQRLVSASGDHTARIWDTRPGSQGQVLRVLRGHREAVWSAAFSPDGKRVVTASGDHTVRIWPLAGDAAPAVLEGHRATVRSAAFSPDGGRVVSASADGTVRVWALGADASPDAAAGPGSAASRAVRVFETGPAPVWMARFSPDGTRVIAALGDDTARIWDLASGAEIQVLRGHTDMVHAAAFSPEGERVVTASGDNTVRIWTLASDAAPLVLSGHGARIADARFSPDGARVLSASWDNSARIWSSEASDEPRRLEGHSMAPTMASFSPDGRRVASSAWDQSVRVWDLAGQRPPVVLRGHEDAVFSVQFSAEGERLVTAAGDSSARIWRLTDDGAGGRIERVLRHPTLVSSADISPDGRRVVTGATDHLVRIWDLDSGGPPLVLAGHRDRVASVRFSPDGERVVSSALDNTARVWSADGGGEPLVFTEHDAWVWSASFSPDGERVVTASSDHSVRIWNADGSGETRVLSGHDEVVSWAEFSPDGDRVVSASKDKTLRIWPLDGSEPPVVLTGHALWVNTARFSPDGGRVVTASDDKLVAVWSDLDAISLDDPRLWTTTNYCMPVARRMKILGVTEEQARANRATCLRRVARPRKNGPQLPVTFPVKGD</sequence>
<dbReference type="InterPro" id="IPR036322">
    <property type="entry name" value="WD40_repeat_dom_sf"/>
</dbReference>
<keyword evidence="1 5" id="KW-0853">WD repeat</keyword>
<dbReference type="eggNOG" id="COG2319">
    <property type="taxonomic scope" value="Bacteria"/>
</dbReference>
<name>D0LZ61_HALO1</name>
<keyword evidence="9" id="KW-0723">Serine/threonine-protein kinase</keyword>
<dbReference type="PROSITE" id="PS00678">
    <property type="entry name" value="WD_REPEATS_1"/>
    <property type="match status" value="4"/>
</dbReference>
<dbReference type="Pfam" id="PF00069">
    <property type="entry name" value="Pkinase"/>
    <property type="match status" value="1"/>
</dbReference>
<dbReference type="Gene3D" id="3.40.50.300">
    <property type="entry name" value="P-loop containing nucleotide triphosphate hydrolases"/>
    <property type="match status" value="1"/>
</dbReference>
<feature type="repeat" description="WD" evidence="5">
    <location>
        <begin position="1082"/>
        <end position="1113"/>
    </location>
</feature>
<reference evidence="9 10" key="1">
    <citation type="journal article" date="2010" name="Stand. Genomic Sci.">
        <title>Complete genome sequence of Haliangium ochraceum type strain (SMP-2).</title>
        <authorList>
            <consortium name="US DOE Joint Genome Institute (JGI-PGF)"/>
            <person name="Ivanova N."/>
            <person name="Daum C."/>
            <person name="Lang E."/>
            <person name="Abt B."/>
            <person name="Kopitz M."/>
            <person name="Saunders E."/>
            <person name="Lapidus A."/>
            <person name="Lucas S."/>
            <person name="Glavina Del Rio T."/>
            <person name="Nolan M."/>
            <person name="Tice H."/>
            <person name="Copeland A."/>
            <person name="Cheng J.F."/>
            <person name="Chen F."/>
            <person name="Bruce D."/>
            <person name="Goodwin L."/>
            <person name="Pitluck S."/>
            <person name="Mavromatis K."/>
            <person name="Pati A."/>
            <person name="Mikhailova N."/>
            <person name="Chen A."/>
            <person name="Palaniappan K."/>
            <person name="Land M."/>
            <person name="Hauser L."/>
            <person name="Chang Y.J."/>
            <person name="Jeffries C.D."/>
            <person name="Detter J.C."/>
            <person name="Brettin T."/>
            <person name="Rohde M."/>
            <person name="Goker M."/>
            <person name="Bristow J."/>
            <person name="Markowitz V."/>
            <person name="Eisen J.A."/>
            <person name="Hugenholtz P."/>
            <person name="Kyrpides N.C."/>
            <person name="Klenk H.P."/>
        </authorList>
    </citation>
    <scope>NUCLEOTIDE SEQUENCE [LARGE SCALE GENOMIC DNA]</scope>
    <source>
        <strain evidence="10">DSM 14365 / CIP 107738 / JCM 11303 / AJ 13395 / SMP-2</strain>
    </source>
</reference>
<feature type="region of interest" description="Disordered" evidence="7">
    <location>
        <begin position="433"/>
        <end position="453"/>
    </location>
</feature>
<dbReference type="HOGENOM" id="CLU_002352_1_0_7"/>
<evidence type="ECO:0000259" key="8">
    <source>
        <dbReference type="PROSITE" id="PS50011"/>
    </source>
</evidence>
<dbReference type="KEGG" id="hoh:Hoch_3823"/>
<dbReference type="PROSITE" id="PS00107">
    <property type="entry name" value="PROTEIN_KINASE_ATP"/>
    <property type="match status" value="1"/>
</dbReference>
<dbReference type="InterPro" id="IPR011009">
    <property type="entry name" value="Kinase-like_dom_sf"/>
</dbReference>
<dbReference type="Pfam" id="PF20703">
    <property type="entry name" value="nSTAND1"/>
    <property type="match status" value="1"/>
</dbReference>
<dbReference type="Pfam" id="PF00400">
    <property type="entry name" value="WD40"/>
    <property type="match status" value="14"/>
</dbReference>
<dbReference type="SUPFAM" id="SSF56112">
    <property type="entry name" value="Protein kinase-like (PK-like)"/>
    <property type="match status" value="1"/>
</dbReference>
<evidence type="ECO:0000256" key="3">
    <source>
        <dbReference type="ARBA" id="ARBA00022741"/>
    </source>
</evidence>
<feature type="repeat" description="WD" evidence="5">
    <location>
        <begin position="1306"/>
        <end position="1339"/>
    </location>
</feature>
<feature type="repeat" description="WD" evidence="5">
    <location>
        <begin position="1351"/>
        <end position="1387"/>
    </location>
</feature>
<keyword evidence="2" id="KW-0677">Repeat</keyword>
<dbReference type="Gene3D" id="2.130.10.10">
    <property type="entry name" value="YVTN repeat-like/Quinoprotein amine dehydrogenase"/>
    <property type="match status" value="5"/>
</dbReference>
<dbReference type="SUPFAM" id="SSF50978">
    <property type="entry name" value="WD40 repeat-like"/>
    <property type="match status" value="2"/>
</dbReference>
<dbReference type="Gene3D" id="1.10.510.10">
    <property type="entry name" value="Transferase(Phosphotransferase) domain 1"/>
    <property type="match status" value="1"/>
</dbReference>
<feature type="compositionally biased region" description="Basic and acidic residues" evidence="7">
    <location>
        <begin position="441"/>
        <end position="451"/>
    </location>
</feature>
<dbReference type="CDD" id="cd00200">
    <property type="entry name" value="WD40"/>
    <property type="match status" value="2"/>
</dbReference>
<dbReference type="PROSITE" id="PS00108">
    <property type="entry name" value="PROTEIN_KINASE_ST"/>
    <property type="match status" value="1"/>
</dbReference>
<dbReference type="eggNOG" id="COG0515">
    <property type="taxonomic scope" value="Bacteria"/>
</dbReference>
<dbReference type="InterPro" id="IPR017441">
    <property type="entry name" value="Protein_kinase_ATP_BS"/>
</dbReference>
<dbReference type="CDD" id="cd00267">
    <property type="entry name" value="ABC_ATPase"/>
    <property type="match status" value="1"/>
</dbReference>
<feature type="binding site" evidence="6">
    <location>
        <position position="71"/>
    </location>
    <ligand>
        <name>ATP</name>
        <dbReference type="ChEBI" id="CHEBI:30616"/>
    </ligand>
</feature>
<dbReference type="CDD" id="cd14014">
    <property type="entry name" value="STKc_PknB_like"/>
    <property type="match status" value="1"/>
</dbReference>
<feature type="repeat" description="WD" evidence="5">
    <location>
        <begin position="1435"/>
        <end position="1476"/>
    </location>
</feature>
<feature type="repeat" description="WD" evidence="5">
    <location>
        <begin position="995"/>
        <end position="1036"/>
    </location>
</feature>
<evidence type="ECO:0000256" key="1">
    <source>
        <dbReference type="ARBA" id="ARBA00022574"/>
    </source>
</evidence>
<evidence type="ECO:0000256" key="5">
    <source>
        <dbReference type="PROSITE-ProRule" id="PRU00221"/>
    </source>
</evidence>
<dbReference type="GO" id="GO:0004674">
    <property type="term" value="F:protein serine/threonine kinase activity"/>
    <property type="evidence" value="ECO:0007669"/>
    <property type="project" value="UniProtKB-KW"/>
</dbReference>
<dbReference type="PROSITE" id="PS50082">
    <property type="entry name" value="WD_REPEATS_2"/>
    <property type="match status" value="14"/>
</dbReference>
<evidence type="ECO:0000256" key="2">
    <source>
        <dbReference type="ARBA" id="ARBA00022737"/>
    </source>
</evidence>
<dbReference type="STRING" id="502025.Hoch_3823"/>
<dbReference type="PRINTS" id="PR00320">
    <property type="entry name" value="GPROTEINBRPT"/>
</dbReference>
<dbReference type="GO" id="GO:0005524">
    <property type="term" value="F:ATP binding"/>
    <property type="evidence" value="ECO:0007669"/>
    <property type="project" value="UniProtKB-UniRule"/>
</dbReference>
<feature type="repeat" description="WD" evidence="5">
    <location>
        <begin position="1040"/>
        <end position="1071"/>
    </location>
</feature>
<evidence type="ECO:0000256" key="4">
    <source>
        <dbReference type="ARBA" id="ARBA00022840"/>
    </source>
</evidence>
<feature type="repeat" description="WD" evidence="5">
    <location>
        <begin position="1180"/>
        <end position="1221"/>
    </location>
</feature>
<dbReference type="PROSITE" id="PS50294">
    <property type="entry name" value="WD_REPEATS_REGION"/>
    <property type="match status" value="13"/>
</dbReference>
<evidence type="ECO:0000256" key="7">
    <source>
        <dbReference type="SAM" id="MobiDB-lite"/>
    </source>
</evidence>
<feature type="repeat" description="WD" evidence="5">
    <location>
        <begin position="1138"/>
        <end position="1179"/>
    </location>
</feature>
<dbReference type="SUPFAM" id="SSF101908">
    <property type="entry name" value="Putative isomerase YbhE"/>
    <property type="match status" value="1"/>
</dbReference>
<feature type="domain" description="Protein kinase" evidence="8">
    <location>
        <begin position="42"/>
        <end position="328"/>
    </location>
</feature>
<keyword evidence="9" id="KW-0418">Kinase</keyword>
<dbReference type="PANTHER" id="PTHR22847:SF637">
    <property type="entry name" value="WD REPEAT DOMAIN 5B"/>
    <property type="match status" value="1"/>
</dbReference>
<dbReference type="Proteomes" id="UP000001880">
    <property type="component" value="Chromosome"/>
</dbReference>
<keyword evidence="10" id="KW-1185">Reference proteome</keyword>
<dbReference type="SUPFAM" id="SSF52540">
    <property type="entry name" value="P-loop containing nucleoside triphosphate hydrolases"/>
    <property type="match status" value="1"/>
</dbReference>
<evidence type="ECO:0000256" key="6">
    <source>
        <dbReference type="PROSITE-ProRule" id="PRU10141"/>
    </source>
</evidence>
<dbReference type="InterPro" id="IPR049052">
    <property type="entry name" value="nSTAND1"/>
</dbReference>
<keyword evidence="4 6" id="KW-0067">ATP-binding</keyword>
<dbReference type="EMBL" id="CP001804">
    <property type="protein sequence ID" value="ACY16323.1"/>
    <property type="molecule type" value="Genomic_DNA"/>
</dbReference>
<feature type="repeat" description="WD" evidence="5">
    <location>
        <begin position="1393"/>
        <end position="1425"/>
    </location>
</feature>
<feature type="repeat" description="WD" evidence="5">
    <location>
        <begin position="953"/>
        <end position="984"/>
    </location>
</feature>
<protein>
    <submittedName>
        <fullName evidence="9">Serine/threonine protein kinase with WD40 repeats</fullName>
    </submittedName>
</protein>
<dbReference type="InterPro" id="IPR000719">
    <property type="entry name" value="Prot_kinase_dom"/>
</dbReference>
<organism evidence="9 10">
    <name type="scientific">Haliangium ochraceum (strain DSM 14365 / JCM 11303 / SMP-2)</name>
    <dbReference type="NCBI Taxonomy" id="502025"/>
    <lineage>
        <taxon>Bacteria</taxon>
        <taxon>Pseudomonadati</taxon>
        <taxon>Myxococcota</taxon>
        <taxon>Polyangia</taxon>
        <taxon>Haliangiales</taxon>
        <taxon>Kofleriaceae</taxon>
        <taxon>Haliangium</taxon>
    </lineage>
</organism>
<dbReference type="InterPro" id="IPR019775">
    <property type="entry name" value="WD40_repeat_CS"/>
</dbReference>
<proteinExistence type="predicted"/>
<dbReference type="SMART" id="SM00320">
    <property type="entry name" value="WD40"/>
    <property type="match status" value="14"/>
</dbReference>
<dbReference type="PROSITE" id="PS50011">
    <property type="entry name" value="PROTEIN_KINASE_DOM"/>
    <property type="match status" value="1"/>
</dbReference>
<dbReference type="PANTHER" id="PTHR22847">
    <property type="entry name" value="WD40 REPEAT PROTEIN"/>
    <property type="match status" value="1"/>
</dbReference>
<accession>D0LZ61</accession>
<dbReference type="Gene3D" id="3.30.200.20">
    <property type="entry name" value="Phosphorylase Kinase, domain 1"/>
    <property type="match status" value="1"/>
</dbReference>
<feature type="repeat" description="WD" evidence="5">
    <location>
        <begin position="1222"/>
        <end position="1263"/>
    </location>
</feature>
<feature type="repeat" description="WD" evidence="5">
    <location>
        <begin position="1519"/>
        <end position="1551"/>
    </location>
</feature>
<keyword evidence="9" id="KW-0808">Transferase</keyword>